<name>A0A0B3S078_9RHOB</name>
<dbReference type="RefSeq" id="WP_139022624.1">
    <property type="nucleotide sequence ID" value="NZ_JSUQ01000012.1"/>
</dbReference>
<dbReference type="Proteomes" id="UP000030960">
    <property type="component" value="Unassembled WGS sequence"/>
</dbReference>
<sequence>MDRLIRALPGLHEIKAEMIDKGLASVVERCPFCMEPNALHVSVALGVNNHMRASCASCGEGFIE</sequence>
<evidence type="ECO:0000313" key="2">
    <source>
        <dbReference type="Proteomes" id="UP000030960"/>
    </source>
</evidence>
<dbReference type="OrthoDB" id="9990134at2"/>
<keyword evidence="2" id="KW-1185">Reference proteome</keyword>
<protein>
    <submittedName>
        <fullName evidence="1">Uncharacterized protein</fullName>
    </submittedName>
</protein>
<accession>A0A0B3S078</accession>
<proteinExistence type="predicted"/>
<evidence type="ECO:0000313" key="1">
    <source>
        <dbReference type="EMBL" id="KHQ52368.1"/>
    </source>
</evidence>
<comment type="caution">
    <text evidence="1">The sequence shown here is derived from an EMBL/GenBank/DDBJ whole genome shotgun (WGS) entry which is preliminary data.</text>
</comment>
<reference evidence="1 2" key="1">
    <citation type="submission" date="2014-10" db="EMBL/GenBank/DDBJ databases">
        <title>Genome sequence of Ponticoccus sp. strain UMTAT08 isolated from clonal culture of toxic dinoflagellate Alexandrium tamiyavanichii.</title>
        <authorList>
            <person name="Gan H.Y."/>
            <person name="Muhd D.-D."/>
            <person name="Mohd Noor M.E."/>
            <person name="Yeong Y.S."/>
            <person name="Usup G."/>
        </authorList>
    </citation>
    <scope>NUCLEOTIDE SEQUENCE [LARGE SCALE GENOMIC DNA]</scope>
    <source>
        <strain evidence="1 2">UMTAT08</strain>
    </source>
</reference>
<organism evidence="1 2">
    <name type="scientific">Mameliella alba</name>
    <dbReference type="NCBI Taxonomy" id="561184"/>
    <lineage>
        <taxon>Bacteria</taxon>
        <taxon>Pseudomonadati</taxon>
        <taxon>Pseudomonadota</taxon>
        <taxon>Alphaproteobacteria</taxon>
        <taxon>Rhodobacterales</taxon>
        <taxon>Roseobacteraceae</taxon>
        <taxon>Mameliella</taxon>
    </lineage>
</organism>
<dbReference type="AlphaFoldDB" id="A0A0B3S078"/>
<gene>
    <name evidence="1" type="ORF">OA50_03387</name>
</gene>
<dbReference type="EMBL" id="JSUQ01000012">
    <property type="protein sequence ID" value="KHQ52368.1"/>
    <property type="molecule type" value="Genomic_DNA"/>
</dbReference>